<sequence length="366" mass="41850">MPPRKRALAAIDANTQRPAKRVNEGDKPRRERTDVKDMFASRAFEGQYEYICFPRPSWGRDDDSEEEDEGKPHKDDESRSMYKKPASEHPDWKWITMKESHDLLVEWNRLSACCNPSNFNAYIYNDFHGYGIVDLVLEEAIKAFHREVTPQKRPYNFHQMWAVVAALAHFLNGGRADAAFHVDDGEKIFEMISLLGCMILTALNEIERIGQLKAESEFRDLGYVMALWWRWGGEGLTTGLGDAEEKEDGEDTDWCDLIVAYAKKAGIELAKQGVYGLERGLRDVDVEALEGKAKVDRWGWKKMFKAYNENRMGTPWMVGPAGPKPGESFNFMEWTREERADAAFDKKDPLADFTDEQIASGELAMA</sequence>
<comment type="caution">
    <text evidence="2">The sequence shown here is derived from an EMBL/GenBank/DDBJ whole genome shotgun (WGS) entry which is preliminary data.</text>
</comment>
<proteinExistence type="predicted"/>
<reference evidence="2 3" key="1">
    <citation type="journal article" date="2023" name="G3 (Bethesda)">
        <title>A chromosome-level genome assembly of Zasmidium syzygii isolated from banana leaves.</title>
        <authorList>
            <person name="van Westerhoven A.C."/>
            <person name="Mehrabi R."/>
            <person name="Talebi R."/>
            <person name="Steentjes M.B.F."/>
            <person name="Corcolon B."/>
            <person name="Chong P.A."/>
            <person name="Kema G.H.J."/>
            <person name="Seidl M.F."/>
        </authorList>
    </citation>
    <scope>NUCLEOTIDE SEQUENCE [LARGE SCALE GENOMIC DNA]</scope>
    <source>
        <strain evidence="2 3">P124</strain>
    </source>
</reference>
<gene>
    <name evidence="2" type="ORF">PRZ48_015016</name>
</gene>
<feature type="compositionally biased region" description="Basic and acidic residues" evidence="1">
    <location>
        <begin position="21"/>
        <end position="36"/>
    </location>
</feature>
<dbReference type="Proteomes" id="UP001305779">
    <property type="component" value="Unassembled WGS sequence"/>
</dbReference>
<dbReference type="EMBL" id="JAXOVC010000015">
    <property type="protein sequence ID" value="KAK4493831.1"/>
    <property type="molecule type" value="Genomic_DNA"/>
</dbReference>
<organism evidence="2 3">
    <name type="scientific">Zasmidium cellare</name>
    <name type="common">Wine cellar mold</name>
    <name type="synonym">Racodium cellare</name>
    <dbReference type="NCBI Taxonomy" id="395010"/>
    <lineage>
        <taxon>Eukaryota</taxon>
        <taxon>Fungi</taxon>
        <taxon>Dikarya</taxon>
        <taxon>Ascomycota</taxon>
        <taxon>Pezizomycotina</taxon>
        <taxon>Dothideomycetes</taxon>
        <taxon>Dothideomycetidae</taxon>
        <taxon>Mycosphaerellales</taxon>
        <taxon>Mycosphaerellaceae</taxon>
        <taxon>Zasmidium</taxon>
    </lineage>
</organism>
<feature type="region of interest" description="Disordered" evidence="1">
    <location>
        <begin position="1"/>
        <end position="36"/>
    </location>
</feature>
<evidence type="ECO:0000313" key="2">
    <source>
        <dbReference type="EMBL" id="KAK4493831.1"/>
    </source>
</evidence>
<feature type="region of interest" description="Disordered" evidence="1">
    <location>
        <begin position="55"/>
        <end position="84"/>
    </location>
</feature>
<evidence type="ECO:0000256" key="1">
    <source>
        <dbReference type="SAM" id="MobiDB-lite"/>
    </source>
</evidence>
<feature type="compositionally biased region" description="Basic and acidic residues" evidence="1">
    <location>
        <begin position="70"/>
        <end position="84"/>
    </location>
</feature>
<protein>
    <submittedName>
        <fullName evidence="2">Uncharacterized protein</fullName>
    </submittedName>
</protein>
<accession>A0ABR0DXE3</accession>
<name>A0ABR0DXE3_ZASCE</name>
<keyword evidence="3" id="KW-1185">Reference proteome</keyword>
<evidence type="ECO:0000313" key="3">
    <source>
        <dbReference type="Proteomes" id="UP001305779"/>
    </source>
</evidence>